<dbReference type="InterPro" id="IPR014710">
    <property type="entry name" value="RmlC-like_jellyroll"/>
</dbReference>
<keyword evidence="2" id="KW-0238">DNA-binding</keyword>
<dbReference type="Pfam" id="PF02311">
    <property type="entry name" value="AraC_binding"/>
    <property type="match status" value="1"/>
</dbReference>
<dbReference type="InterPro" id="IPR003313">
    <property type="entry name" value="AraC-bd"/>
</dbReference>
<dbReference type="PANTHER" id="PTHR43280">
    <property type="entry name" value="ARAC-FAMILY TRANSCRIPTIONAL REGULATOR"/>
    <property type="match status" value="1"/>
</dbReference>
<evidence type="ECO:0000256" key="1">
    <source>
        <dbReference type="ARBA" id="ARBA00023015"/>
    </source>
</evidence>
<sequence length="327" mass="36838">MDRQEVCGNEGAVSVSPSNGTRITSVPGTRRFQFDCLHSAELMQYGAISLYQFGDLSCDAGFHLSQHTQVCYEISYIVSGKGWFGTNGARYELEQGDLYIGAPGEMHEGGADADDPFRYFYLGFQFNTSSFPDSPLLSIKELIDGKQTPRCADRLDIRTPFAGVLKELSSASPFSEKMIQSYLEQILVLTYRNFFSDWEAKYPGEGWENSAKRAVFAAIHYIDDRLLKIDDLGEVSDAFGYSLSYLSHLFSRETGDSLRHYYAKRKWEKTVELMKEGNYSITEIAAIMRYDSIHTFSRAFRKAFGLSPSSYMKEHFGKKGTSAGPSE</sequence>
<dbReference type="InterPro" id="IPR037923">
    <property type="entry name" value="HTH-like"/>
</dbReference>
<dbReference type="GO" id="GO:0003700">
    <property type="term" value="F:DNA-binding transcription factor activity"/>
    <property type="evidence" value="ECO:0007669"/>
    <property type="project" value="InterPro"/>
</dbReference>
<feature type="domain" description="HTH araC/xylS-type" evidence="4">
    <location>
        <begin position="216"/>
        <end position="314"/>
    </location>
</feature>
<gene>
    <name evidence="5" type="ORF">FE784_28010</name>
</gene>
<reference evidence="5 6" key="1">
    <citation type="submission" date="2019-05" db="EMBL/GenBank/DDBJ databases">
        <title>We sequenced the genome of Paenibacillus hemerocallicola KCTC 33185 for further insight into its adaptation and study the phylogeny of Paenibacillus.</title>
        <authorList>
            <person name="Narsing Rao M.P."/>
        </authorList>
    </citation>
    <scope>NUCLEOTIDE SEQUENCE [LARGE SCALE GENOMIC DNA]</scope>
    <source>
        <strain evidence="5 6">KCTC 33185</strain>
    </source>
</reference>
<keyword evidence="1" id="KW-0805">Transcription regulation</keyword>
<dbReference type="Pfam" id="PF12833">
    <property type="entry name" value="HTH_18"/>
    <property type="match status" value="1"/>
</dbReference>
<evidence type="ECO:0000259" key="4">
    <source>
        <dbReference type="PROSITE" id="PS01124"/>
    </source>
</evidence>
<dbReference type="InterPro" id="IPR018060">
    <property type="entry name" value="HTH_AraC"/>
</dbReference>
<keyword evidence="3" id="KW-0804">Transcription</keyword>
<evidence type="ECO:0000256" key="2">
    <source>
        <dbReference type="ARBA" id="ARBA00023125"/>
    </source>
</evidence>
<dbReference type="EMBL" id="VDCQ01000050">
    <property type="protein sequence ID" value="TNJ62998.1"/>
    <property type="molecule type" value="Genomic_DNA"/>
</dbReference>
<dbReference type="Proteomes" id="UP000307943">
    <property type="component" value="Unassembled WGS sequence"/>
</dbReference>
<dbReference type="SMART" id="SM00342">
    <property type="entry name" value="HTH_ARAC"/>
    <property type="match status" value="1"/>
</dbReference>
<protein>
    <submittedName>
        <fullName evidence="5">AraC family transcriptional regulator</fullName>
    </submittedName>
</protein>
<dbReference type="Gene3D" id="1.10.10.60">
    <property type="entry name" value="Homeodomain-like"/>
    <property type="match status" value="2"/>
</dbReference>
<evidence type="ECO:0000313" key="6">
    <source>
        <dbReference type="Proteomes" id="UP000307943"/>
    </source>
</evidence>
<proteinExistence type="predicted"/>
<dbReference type="PRINTS" id="PR00032">
    <property type="entry name" value="HTHARAC"/>
</dbReference>
<dbReference type="InterPro" id="IPR009057">
    <property type="entry name" value="Homeodomain-like_sf"/>
</dbReference>
<organism evidence="5 6">
    <name type="scientific">Paenibacillus hemerocallicola</name>
    <dbReference type="NCBI Taxonomy" id="1172614"/>
    <lineage>
        <taxon>Bacteria</taxon>
        <taxon>Bacillati</taxon>
        <taxon>Bacillota</taxon>
        <taxon>Bacilli</taxon>
        <taxon>Bacillales</taxon>
        <taxon>Paenibacillaceae</taxon>
        <taxon>Paenibacillus</taxon>
    </lineage>
</organism>
<dbReference type="SUPFAM" id="SSF46689">
    <property type="entry name" value="Homeodomain-like"/>
    <property type="match status" value="1"/>
</dbReference>
<dbReference type="OrthoDB" id="625043at2"/>
<name>A0A5C4T1K9_9BACL</name>
<dbReference type="SUPFAM" id="SSF51215">
    <property type="entry name" value="Regulatory protein AraC"/>
    <property type="match status" value="1"/>
</dbReference>
<dbReference type="PROSITE" id="PS01124">
    <property type="entry name" value="HTH_ARAC_FAMILY_2"/>
    <property type="match status" value="1"/>
</dbReference>
<accession>A0A5C4T1K9</accession>
<dbReference type="GO" id="GO:0043565">
    <property type="term" value="F:sequence-specific DNA binding"/>
    <property type="evidence" value="ECO:0007669"/>
    <property type="project" value="InterPro"/>
</dbReference>
<evidence type="ECO:0000256" key="3">
    <source>
        <dbReference type="ARBA" id="ARBA00023163"/>
    </source>
</evidence>
<evidence type="ECO:0000313" key="5">
    <source>
        <dbReference type="EMBL" id="TNJ62998.1"/>
    </source>
</evidence>
<dbReference type="Gene3D" id="2.60.120.10">
    <property type="entry name" value="Jelly Rolls"/>
    <property type="match status" value="1"/>
</dbReference>
<dbReference type="AlphaFoldDB" id="A0A5C4T1K9"/>
<comment type="caution">
    <text evidence="5">The sequence shown here is derived from an EMBL/GenBank/DDBJ whole genome shotgun (WGS) entry which is preliminary data.</text>
</comment>
<dbReference type="PANTHER" id="PTHR43280:SF2">
    <property type="entry name" value="HTH-TYPE TRANSCRIPTIONAL REGULATOR EXSA"/>
    <property type="match status" value="1"/>
</dbReference>
<keyword evidence="6" id="KW-1185">Reference proteome</keyword>
<dbReference type="InterPro" id="IPR020449">
    <property type="entry name" value="Tscrpt_reg_AraC-type_HTH"/>
</dbReference>